<reference evidence="1" key="1">
    <citation type="submission" date="2022-08" db="EMBL/GenBank/DDBJ databases">
        <title>Genome Sequence of Pycnoporus sanguineus.</title>
        <authorList>
            <person name="Buettner E."/>
        </authorList>
    </citation>
    <scope>NUCLEOTIDE SEQUENCE</scope>
    <source>
        <strain evidence="1">CG-C14</strain>
    </source>
</reference>
<organism evidence="1 2">
    <name type="scientific">Trametes sanguinea</name>
    <dbReference type="NCBI Taxonomy" id="158606"/>
    <lineage>
        <taxon>Eukaryota</taxon>
        <taxon>Fungi</taxon>
        <taxon>Dikarya</taxon>
        <taxon>Basidiomycota</taxon>
        <taxon>Agaricomycotina</taxon>
        <taxon>Agaricomycetes</taxon>
        <taxon>Polyporales</taxon>
        <taxon>Polyporaceae</taxon>
        <taxon>Trametes</taxon>
    </lineage>
</organism>
<proteinExistence type="predicted"/>
<name>A0ACC1NZZ8_9APHY</name>
<keyword evidence="2" id="KW-1185">Reference proteome</keyword>
<comment type="caution">
    <text evidence="1">The sequence shown here is derived from an EMBL/GenBank/DDBJ whole genome shotgun (WGS) entry which is preliminary data.</text>
</comment>
<evidence type="ECO:0000313" key="2">
    <source>
        <dbReference type="Proteomes" id="UP001144978"/>
    </source>
</evidence>
<dbReference type="EMBL" id="JANSHE010003798">
    <property type="protein sequence ID" value="KAJ2984489.1"/>
    <property type="molecule type" value="Genomic_DNA"/>
</dbReference>
<accession>A0ACC1NZZ8</accession>
<dbReference type="Proteomes" id="UP001144978">
    <property type="component" value="Unassembled WGS sequence"/>
</dbReference>
<protein>
    <submittedName>
        <fullName evidence="1">Uncharacterized protein</fullName>
    </submittedName>
</protein>
<gene>
    <name evidence="1" type="ORF">NUW54_g10492</name>
</gene>
<sequence length="299" mass="31844">MHDLPDTLFWLNCSYSTIFRCEATNISLVTSTLGKMQIAEADTSELGGSPQSTSSTSSSVHEAAVVTDSNSLMNIEAAVVPRVHPRRSTWRIPHLFLLRLPSSLIWPMRTQRPLFRLPNWSTTPLLFWTGSRSTQPPTRASDGASTHSEEHPSAVSPELHRSPSNHHATESRPGSITLPPSPSSSQATASPSARATLAIDHPVYASCSPTPHPNHPTSPDTRDSDTAERSIDADLVGSLPKAAPGPNAAPAGEPNPSTTLNAPTGIVHTERVVASQSPAPPTIDSLSNHHATSSTSHSR</sequence>
<evidence type="ECO:0000313" key="1">
    <source>
        <dbReference type="EMBL" id="KAJ2984489.1"/>
    </source>
</evidence>